<sequence>MAEEKLKRLYRSKKERMVGGVCGGIAEYLKVDPAVIRLAWIVLTLIGGSGFLAYIICWIIIPENPQQ</sequence>
<proteinExistence type="predicted"/>
<dbReference type="EMBL" id="PFNJ01000077">
    <property type="protein sequence ID" value="PIZ42253.1"/>
    <property type="molecule type" value="Genomic_DNA"/>
</dbReference>
<keyword evidence="5 6" id="KW-0472">Membrane</keyword>
<dbReference type="PANTHER" id="PTHR33885">
    <property type="entry name" value="PHAGE SHOCK PROTEIN C"/>
    <property type="match status" value="1"/>
</dbReference>
<accession>A0A2M7TAZ5</accession>
<keyword evidence="3 6" id="KW-0812">Transmembrane</keyword>
<evidence type="ECO:0000313" key="8">
    <source>
        <dbReference type="EMBL" id="PIZ42253.1"/>
    </source>
</evidence>
<dbReference type="Proteomes" id="UP000230970">
    <property type="component" value="Unassembled WGS sequence"/>
</dbReference>
<feature type="domain" description="Phage shock protein PspC N-terminal" evidence="7">
    <location>
        <begin position="7"/>
        <end position="63"/>
    </location>
</feature>
<dbReference type="Pfam" id="PF04024">
    <property type="entry name" value="PspC"/>
    <property type="match status" value="1"/>
</dbReference>
<evidence type="ECO:0000256" key="4">
    <source>
        <dbReference type="ARBA" id="ARBA00022989"/>
    </source>
</evidence>
<comment type="subcellular location">
    <subcellularLocation>
        <location evidence="1">Cell membrane</location>
        <topology evidence="1">Single-pass membrane protein</topology>
    </subcellularLocation>
</comment>
<evidence type="ECO:0000256" key="5">
    <source>
        <dbReference type="ARBA" id="ARBA00023136"/>
    </source>
</evidence>
<dbReference type="AlphaFoldDB" id="A0A2M7TAZ5"/>
<evidence type="ECO:0000256" key="3">
    <source>
        <dbReference type="ARBA" id="ARBA00022692"/>
    </source>
</evidence>
<reference evidence="9" key="1">
    <citation type="submission" date="2017-09" db="EMBL/GenBank/DDBJ databases">
        <title>Depth-based differentiation of microbial function through sediment-hosted aquifers and enrichment of novel symbionts in the deep terrestrial subsurface.</title>
        <authorList>
            <person name="Probst A.J."/>
            <person name="Ladd B."/>
            <person name="Jarett J.K."/>
            <person name="Geller-Mcgrath D.E."/>
            <person name="Sieber C.M.K."/>
            <person name="Emerson J.B."/>
            <person name="Anantharaman K."/>
            <person name="Thomas B.C."/>
            <person name="Malmstrom R."/>
            <person name="Stieglmeier M."/>
            <person name="Klingl A."/>
            <person name="Woyke T."/>
            <person name="Ryan C.M."/>
            <person name="Banfield J.F."/>
        </authorList>
    </citation>
    <scope>NUCLEOTIDE SEQUENCE [LARGE SCALE GENOMIC DNA]</scope>
</reference>
<dbReference type="InterPro" id="IPR007168">
    <property type="entry name" value="Phageshock_PspC_N"/>
</dbReference>
<evidence type="ECO:0000256" key="1">
    <source>
        <dbReference type="ARBA" id="ARBA00004162"/>
    </source>
</evidence>
<keyword evidence="2" id="KW-1003">Cell membrane</keyword>
<dbReference type="PANTHER" id="PTHR33885:SF3">
    <property type="entry name" value="PHAGE SHOCK PROTEIN C"/>
    <property type="match status" value="1"/>
</dbReference>
<evidence type="ECO:0000313" key="9">
    <source>
        <dbReference type="Proteomes" id="UP000230970"/>
    </source>
</evidence>
<evidence type="ECO:0000256" key="2">
    <source>
        <dbReference type="ARBA" id="ARBA00022475"/>
    </source>
</evidence>
<evidence type="ECO:0000259" key="7">
    <source>
        <dbReference type="Pfam" id="PF04024"/>
    </source>
</evidence>
<comment type="caution">
    <text evidence="8">The sequence shown here is derived from an EMBL/GenBank/DDBJ whole genome shotgun (WGS) entry which is preliminary data.</text>
</comment>
<evidence type="ECO:0000256" key="6">
    <source>
        <dbReference type="SAM" id="Phobius"/>
    </source>
</evidence>
<name>A0A2M7TAZ5_UNCKA</name>
<dbReference type="GO" id="GO:0005886">
    <property type="term" value="C:plasma membrane"/>
    <property type="evidence" value="ECO:0007669"/>
    <property type="project" value="UniProtKB-SubCell"/>
</dbReference>
<feature type="transmembrane region" description="Helical" evidence="6">
    <location>
        <begin position="38"/>
        <end position="61"/>
    </location>
</feature>
<protein>
    <submittedName>
        <fullName evidence="8">PspC domain-containing protein</fullName>
    </submittedName>
</protein>
<organism evidence="8 9">
    <name type="scientific">candidate division WWE3 bacterium CG_4_10_14_0_2_um_filter_42_8</name>
    <dbReference type="NCBI Taxonomy" id="1975074"/>
    <lineage>
        <taxon>Bacteria</taxon>
        <taxon>Katanobacteria</taxon>
    </lineage>
</organism>
<dbReference type="InterPro" id="IPR052027">
    <property type="entry name" value="PspC"/>
</dbReference>
<keyword evidence="4 6" id="KW-1133">Transmembrane helix</keyword>
<gene>
    <name evidence="8" type="ORF">COY34_03125</name>
</gene>